<gene>
    <name evidence="3" type="ORF">MAMA39_02040</name>
</gene>
<proteinExistence type="predicted"/>
<dbReference type="InterPro" id="IPR007326">
    <property type="entry name" value="Lipoprotein-assoc_dom"/>
</dbReference>
<dbReference type="AlphaFoldDB" id="A0A292III4"/>
<dbReference type="Proteomes" id="UP000261764">
    <property type="component" value="Chromosome I"/>
</dbReference>
<evidence type="ECO:0000256" key="1">
    <source>
        <dbReference type="SAM" id="MobiDB-lite"/>
    </source>
</evidence>
<protein>
    <recommendedName>
        <fullName evidence="2">Lipoprotein-associated type-17 domain-containing protein</fullName>
    </recommendedName>
</protein>
<feature type="domain" description="Lipoprotein-associated type-17" evidence="2">
    <location>
        <begin position="171"/>
        <end position="272"/>
    </location>
</feature>
<feature type="compositionally biased region" description="Polar residues" evidence="1">
    <location>
        <begin position="30"/>
        <end position="42"/>
    </location>
</feature>
<dbReference type="EMBL" id="HG937516">
    <property type="protein sequence ID" value="CDN40327.1"/>
    <property type="molecule type" value="Genomic_DNA"/>
</dbReference>
<sequence length="395" mass="42956">MAAGSGIAQAVSTRQENQNADLPPVHDNTPPAQDENQGQSNSDLARSVKNFFNKIKYTNVVTTNVNSTRLPSEVLKQSYTVNDINNEINNSNQRIPTNSLIPKGLTVEAFGIANDASGTLTISIALKQGKKYFNPTTGAEVVSRGNNVKKIVISGYQTTAVRSVRNIIEHFNKFPITNLTTTESNAQRTAKSVASSVTNLATANAQIKDKNQHIPDALSGFQYEISASGGTQDGTLIIKVALKKGNDFYNPETGLNTGPTKHTKDITLSGYQAQKQAEADKVAAINAYEQLPYSTNTKNTTSQASTVSQEINKETDPNKKLQKVNEQIAPNSPMLPKPPVGFEYLIETSGEDKNGKLFVFVSVKKTGVENGFFDNEGLKSETPFFKRTEINGYKK</sequence>
<feature type="region of interest" description="Disordered" evidence="1">
    <location>
        <begin position="296"/>
        <end position="317"/>
    </location>
</feature>
<feature type="region of interest" description="Disordered" evidence="1">
    <location>
        <begin position="1"/>
        <end position="42"/>
    </location>
</feature>
<accession>A0A292III4</accession>
<evidence type="ECO:0000313" key="3">
    <source>
        <dbReference type="EMBL" id="CDN40327.1"/>
    </source>
</evidence>
<keyword evidence="4" id="KW-1185">Reference proteome</keyword>
<feature type="domain" description="Lipoprotein-associated type-17" evidence="2">
    <location>
        <begin position="52"/>
        <end position="158"/>
    </location>
</feature>
<reference evidence="3 4" key="1">
    <citation type="journal article" date="2015" name="Clin. Infect. Dis.">
        <title>Genomic Investigations unmask Mycoplasma amphoriforme, a new respiratory pathogen.</title>
        <authorList>
            <person name="Gillespie S.H."/>
            <person name="Ling C.L."/>
            <person name="Oravcova K."/>
            <person name="Pinheiro M."/>
            <person name="Wells L."/>
            <person name="Bryant J.M."/>
            <person name="McHugh T.D."/>
            <person name="Bebear C."/>
            <person name="Webster D."/>
            <person name="Harris S.R."/>
            <person name="Seth-Smith H.M."/>
            <person name="Thomson N.R."/>
        </authorList>
    </citation>
    <scope>NUCLEOTIDE SEQUENCE [LARGE SCALE GENOMIC DNA]</scope>
    <source>
        <strain evidence="3 4">A39</strain>
    </source>
</reference>
<organism evidence="3 4">
    <name type="scientific">Mycoplasma amphoriforme A39</name>
    <dbReference type="NCBI Taxonomy" id="572419"/>
    <lineage>
        <taxon>Bacteria</taxon>
        <taxon>Bacillati</taxon>
        <taxon>Mycoplasmatota</taxon>
        <taxon>Mollicutes</taxon>
        <taxon>Mycoplasmataceae</taxon>
        <taxon>Mycoplasma</taxon>
    </lineage>
</organism>
<dbReference type="KEGG" id="mamp:MAMA39_02040"/>
<feature type="compositionally biased region" description="Polar residues" evidence="1">
    <location>
        <begin position="10"/>
        <end position="20"/>
    </location>
</feature>
<dbReference type="Pfam" id="PF04200">
    <property type="entry name" value="Lipoprotein_17"/>
    <property type="match status" value="2"/>
</dbReference>
<evidence type="ECO:0000259" key="2">
    <source>
        <dbReference type="Pfam" id="PF04200"/>
    </source>
</evidence>
<name>A0A292III4_9MOLU</name>
<feature type="compositionally biased region" description="Polar residues" evidence="1">
    <location>
        <begin position="296"/>
        <end position="310"/>
    </location>
</feature>
<evidence type="ECO:0000313" key="4">
    <source>
        <dbReference type="Proteomes" id="UP000261764"/>
    </source>
</evidence>